<dbReference type="AlphaFoldDB" id="A0A434AUB3"/>
<sequence length="334" mass="39485">MRDLTNSNIARQNILNNRFAIEKIQEYIGLPGMLFEGEYKFTIQMVADFYDIDERTVKRYLEKYDQELKHNGYILSRGKRLKELKLQFGHVINVPSKTTQLGLFNFRAFLNLGMLLAESDNAKLLRSKMLDIVIETINEKTGGGTKYINRKDSDYLPTAIRESKYRKEFTSALNRYVDMGNYKYSLFTDRIYHCIFKENAKEYKQILKLETKDNARDTMYAEILNLIASFETGIAFELEKHSKQKGRKLHQKEVDDIFKYFSEHPLQRPHIEDARTKMASRDLHFRDAFHKKLEQYIQSISPADFERFLGEQSVDFEQQLEEAKDVFKRLKDAE</sequence>
<comment type="caution">
    <text evidence="1">The sequence shown here is derived from an EMBL/GenBank/DDBJ whole genome shotgun (WGS) entry which is preliminary data.</text>
</comment>
<reference evidence="1 2" key="1">
    <citation type="submission" date="2018-11" db="EMBL/GenBank/DDBJ databases">
        <title>Parancylomarina longa gen. nov., sp. nov., isolated from sediments of southern Okinawa.</title>
        <authorList>
            <person name="Fu T."/>
        </authorList>
    </citation>
    <scope>NUCLEOTIDE SEQUENCE [LARGE SCALE GENOMIC DNA]</scope>
    <source>
        <strain evidence="1 2">T3-2 S1-C</strain>
    </source>
</reference>
<dbReference type="OrthoDB" id="696873at2"/>
<gene>
    <name evidence="1" type="ORF">DLK05_10410</name>
</gene>
<keyword evidence="2" id="KW-1185">Reference proteome</keyword>
<protein>
    <submittedName>
        <fullName evidence="1">DNA-binding protein</fullName>
    </submittedName>
</protein>
<evidence type="ECO:0000313" key="1">
    <source>
        <dbReference type="EMBL" id="RUT78048.1"/>
    </source>
</evidence>
<organism evidence="1 2">
    <name type="scientific">Ancylomarina longa</name>
    <dbReference type="NCBI Taxonomy" id="2487017"/>
    <lineage>
        <taxon>Bacteria</taxon>
        <taxon>Pseudomonadati</taxon>
        <taxon>Bacteroidota</taxon>
        <taxon>Bacteroidia</taxon>
        <taxon>Marinilabiliales</taxon>
        <taxon>Marinifilaceae</taxon>
        <taxon>Ancylomarina</taxon>
    </lineage>
</organism>
<evidence type="ECO:0000313" key="2">
    <source>
        <dbReference type="Proteomes" id="UP000282985"/>
    </source>
</evidence>
<dbReference type="Proteomes" id="UP000282985">
    <property type="component" value="Unassembled WGS sequence"/>
</dbReference>
<dbReference type="EMBL" id="RJJX01000012">
    <property type="protein sequence ID" value="RUT78048.1"/>
    <property type="molecule type" value="Genomic_DNA"/>
</dbReference>
<accession>A0A434AUB3</accession>
<keyword evidence="1" id="KW-0238">DNA-binding</keyword>
<proteinExistence type="predicted"/>
<dbReference type="GO" id="GO:0003677">
    <property type="term" value="F:DNA binding"/>
    <property type="evidence" value="ECO:0007669"/>
    <property type="project" value="UniProtKB-KW"/>
</dbReference>
<name>A0A434AUB3_9BACT</name>
<dbReference type="RefSeq" id="WP_127343913.1">
    <property type="nucleotide sequence ID" value="NZ_RJJX01000012.1"/>
</dbReference>